<accession>A0A2C5YVA9</accession>
<name>A0A2C5YVA9_9HYPO</name>
<evidence type="ECO:0000256" key="1">
    <source>
        <dbReference type="SAM" id="MobiDB-lite"/>
    </source>
</evidence>
<gene>
    <name evidence="2" type="ORF">CDD80_5623</name>
</gene>
<dbReference type="Proteomes" id="UP000226431">
    <property type="component" value="Unassembled WGS sequence"/>
</dbReference>
<reference evidence="2 3" key="1">
    <citation type="submission" date="2017-06" db="EMBL/GenBank/DDBJ databases">
        <title>Ant-infecting Ophiocordyceps genomes reveal a high diversity of potential behavioral manipulation genes and a possible major role for enterotoxins.</title>
        <authorList>
            <person name="De Bekker C."/>
            <person name="Evans H.C."/>
            <person name="Brachmann A."/>
            <person name="Hughes D.P."/>
        </authorList>
    </citation>
    <scope>NUCLEOTIDE SEQUENCE [LARGE SCALE GENOMIC DNA]</scope>
    <source>
        <strain evidence="2 3">Map16</strain>
    </source>
</reference>
<organism evidence="2 3">
    <name type="scientific">Ophiocordyceps camponoti-rufipedis</name>
    <dbReference type="NCBI Taxonomy" id="2004952"/>
    <lineage>
        <taxon>Eukaryota</taxon>
        <taxon>Fungi</taxon>
        <taxon>Dikarya</taxon>
        <taxon>Ascomycota</taxon>
        <taxon>Pezizomycotina</taxon>
        <taxon>Sordariomycetes</taxon>
        <taxon>Hypocreomycetidae</taxon>
        <taxon>Hypocreales</taxon>
        <taxon>Ophiocordycipitaceae</taxon>
        <taxon>Ophiocordyceps</taxon>
    </lineage>
</organism>
<proteinExistence type="predicted"/>
<evidence type="ECO:0000313" key="2">
    <source>
        <dbReference type="EMBL" id="PHH70964.1"/>
    </source>
</evidence>
<feature type="compositionally biased region" description="Low complexity" evidence="1">
    <location>
        <begin position="19"/>
        <end position="28"/>
    </location>
</feature>
<protein>
    <submittedName>
        <fullName evidence="2">Uncharacterized protein</fullName>
    </submittedName>
</protein>
<evidence type="ECO:0000313" key="3">
    <source>
        <dbReference type="Proteomes" id="UP000226431"/>
    </source>
</evidence>
<sequence length="140" mass="14577">MGDERPVGQGRRMERRHGSYSSSIKSTSTAQQAHSTAHHRRRVEKPARGNIPFVNRGLGSSGFVLGLCVGVVALERGHLVVVAFVVGGALARLAGHGAQVGHVAACEFGEVDAAKVTCRGGGGGMAVGFSGFGRAFFYKI</sequence>
<keyword evidence="3" id="KW-1185">Reference proteome</keyword>
<feature type="region of interest" description="Disordered" evidence="1">
    <location>
        <begin position="1"/>
        <end position="50"/>
    </location>
</feature>
<dbReference type="EMBL" id="NJES01000567">
    <property type="protein sequence ID" value="PHH70964.1"/>
    <property type="molecule type" value="Genomic_DNA"/>
</dbReference>
<dbReference type="AlphaFoldDB" id="A0A2C5YVA9"/>
<comment type="caution">
    <text evidence="2">The sequence shown here is derived from an EMBL/GenBank/DDBJ whole genome shotgun (WGS) entry which is preliminary data.</text>
</comment>